<feature type="region of interest" description="Disordered" evidence="7">
    <location>
        <begin position="725"/>
        <end position="764"/>
    </location>
</feature>
<protein>
    <submittedName>
        <fullName evidence="10">RHTO0S13e03466g1_1</fullName>
    </submittedName>
</protein>
<dbReference type="PROSITE" id="PS00478">
    <property type="entry name" value="LIM_DOMAIN_1"/>
    <property type="match status" value="2"/>
</dbReference>
<evidence type="ECO:0000259" key="8">
    <source>
        <dbReference type="PROSITE" id="PS50023"/>
    </source>
</evidence>
<dbReference type="SUPFAM" id="SSF57716">
    <property type="entry name" value="Glucocorticoid receptor-like (DNA-binding domain)"/>
    <property type="match status" value="3"/>
</dbReference>
<dbReference type="GO" id="GO:0005634">
    <property type="term" value="C:nucleus"/>
    <property type="evidence" value="ECO:0007669"/>
    <property type="project" value="UniProtKB-SubCell"/>
</dbReference>
<feature type="compositionally biased region" description="Polar residues" evidence="7">
    <location>
        <begin position="93"/>
        <end position="103"/>
    </location>
</feature>
<dbReference type="GO" id="GO:0030036">
    <property type="term" value="P:actin cytoskeleton organization"/>
    <property type="evidence" value="ECO:0007669"/>
    <property type="project" value="TreeGrafter"/>
</dbReference>
<feature type="compositionally biased region" description="Basic and acidic residues" evidence="7">
    <location>
        <begin position="1550"/>
        <end position="1562"/>
    </location>
</feature>
<dbReference type="InterPro" id="IPR008936">
    <property type="entry name" value="Rho_GTPase_activation_prot"/>
</dbReference>
<sequence>MSSRQPEASTSAHPFEHPVAHSPLSTSPTRYGDHDHLAAHAHYDGSSRRNQPARDGSGSSGASPSRTGSRGPSPARGGSGDSDGGAYRRKGSDTMSSSRQNSGERGLGQIQEHSEAGLAGRGAGGQGLGRGGGLPVLNTHMLPVGHGLLSPASPAYPHHPNDSRASLLPRQRSGSHSYSPSHGLPSSSSTRATPSPTFPPSHSNSTLSSHSHSHSQSGLRSPITTNFPNSSSSTTHTHPTTASNSPLMHPPSRPSSSASHSQQSHSRSQSQNPSADGHSRTSGSRSRGNSATSVDGRESERGRDDGTPGGKAERREKDRSRKERMAAATCAKCELPMTGQFVRALGTVYHLDCFRCMDCGKMVAAKFFPIDATDGSGRQVPLCETDYFRRLNLLCAKCGQALRGSYITALDMKFHVEHFTCEVCPTVFGPQDSYYEHDGSVYCHFHYSTRFAVKCTGCRTAILKQFVEINRNSVDEHWHPECYMIHKFWNIKLAPAPKAVEALPPSDPSDHSIATVSDSSTSAPPPPEYLAIEASETPGSLKARQKHMEEQVYRIWTILSAFEESSAACISEMLRHVSSGHYMEGVGMAEKFVLHVETLFAAIDDLNEAFRRAGAKELQHVREARMLCKKVVNFFMLLSHTHETGARKMSITQDLLSLVTGLAHYLKILIRIALAGSLKLEREHGNVQAIGLFLGRLDRLARDPEANKISATMLALARKGGARNASSARAGLGPATSTAPNRKDSDRSAESASGDEANGGSHVAPVLARPTYGYKSLARAIGTLVGQGEATTDLCEGCRLTIEEECVRHGTSIRWHLPCLRCAQCHRLATKDDSTANASALLPLADFVWVPAGGEGGQGSTVCKECARRERGGSLEGTVDGFAHVTRLEQYAFLLCVALNKLYGRLKQRGVVPGTPPDGEETRSLSDAYRDSSDIKRMKSVQLDRKLSATTARVPQRSTVIQSPSGRTAQSDATDPTFQLFQAKPPVPSRKDQPLVDPVRGTTIPRSQVREVAPPSSGGATPTPSNAVTPTPSPGLAGPAPLPPSATLPAAVQRPHFNRATTAVRIVDDPPPKTEDVPSGEVREREGLGGTSEPTKDEEGLTLADLPKALEAEQKRAAAPDYQAGRSPLSDPREQSRPYASPANNGPKLLSELSALEYFIVKHVSAVLLSSETSALCDVAPLDDLLDIIDARKNTFWGKLFKAGGEKKKVPKKGVFGIPLEVLVERNGADSMHGAGPGSLRVPSFVDDVISAMKQMDMSIEGIFRKNGNIRRLKDLTEALDRDASSVNLSDDNPVQLAALLKKFLRDLPDPLMTFKLFHLFIAAQRVDDPEARKKALHYCCCMMPKAHRDTMEVVFVFLKWVASFSHVDEETGSKMDLQNLATVISPNILYAKGKDPARDESFSAARVVHELLEMQDEFWEVPAECLSILNDQELFSNPSQLTSKEILARAENHIRLNGRATHWKVSRGEASPPRRPGLQEAWSAPAVPGGGGGSRPISTYASPSPFRSPERPTSYSNQPSSGGGGGPNANGAPQPWSTGSPPWPPAPPPEDRFEAPYRRGTEATGSSSSLHRQAYSESGQPPFPSHPMPHTSSSHPYQRAAGR</sequence>
<reference evidence="10" key="1">
    <citation type="journal article" date="2014" name="Genome Announc.">
        <title>Draft genome sequence of Rhodosporidium toruloides CECT1137, an oleaginous yeast of biotechnological interest.</title>
        <authorList>
            <person name="Morin N."/>
            <person name="Calcas X."/>
            <person name="Devillers H."/>
            <person name="Durrens P."/>
            <person name="Sherman D.J."/>
            <person name="Nicaud J.-M."/>
            <person name="Neuveglise C."/>
        </authorList>
    </citation>
    <scope>NUCLEOTIDE SEQUENCE</scope>
    <source>
        <strain evidence="10">CECT1137</strain>
    </source>
</reference>
<feature type="compositionally biased region" description="Gly residues" evidence="7">
    <location>
        <begin position="119"/>
        <end position="134"/>
    </location>
</feature>
<feature type="region of interest" description="Disordered" evidence="7">
    <location>
        <begin position="1113"/>
        <end position="1145"/>
    </location>
</feature>
<feature type="compositionally biased region" description="Basic and acidic residues" evidence="7">
    <location>
        <begin position="920"/>
        <end position="947"/>
    </location>
</feature>
<organism evidence="10">
    <name type="scientific">Rhodotorula toruloides</name>
    <name type="common">Yeast</name>
    <name type="synonym">Rhodosporidium toruloides</name>
    <dbReference type="NCBI Taxonomy" id="5286"/>
    <lineage>
        <taxon>Eukaryota</taxon>
        <taxon>Fungi</taxon>
        <taxon>Dikarya</taxon>
        <taxon>Basidiomycota</taxon>
        <taxon>Pucciniomycotina</taxon>
        <taxon>Microbotryomycetes</taxon>
        <taxon>Sporidiobolales</taxon>
        <taxon>Sporidiobolaceae</taxon>
        <taxon>Rhodotorula</taxon>
    </lineage>
</organism>
<dbReference type="OrthoDB" id="20689at2759"/>
<evidence type="ECO:0000313" key="10">
    <source>
        <dbReference type="EMBL" id="CDR46923.1"/>
    </source>
</evidence>
<feature type="region of interest" description="Disordered" evidence="7">
    <location>
        <begin position="1060"/>
        <end position="1100"/>
    </location>
</feature>
<feature type="compositionally biased region" description="Low complexity" evidence="7">
    <location>
        <begin position="254"/>
        <end position="293"/>
    </location>
</feature>
<evidence type="ECO:0000256" key="7">
    <source>
        <dbReference type="SAM" id="MobiDB-lite"/>
    </source>
</evidence>
<dbReference type="PROSITE" id="PS50238">
    <property type="entry name" value="RHOGAP"/>
    <property type="match status" value="1"/>
</dbReference>
<dbReference type="PANTHER" id="PTHR24215">
    <property type="entry name" value="RHO-GTPASE-ACTIVATING PROTEIN LRG1"/>
    <property type="match status" value="1"/>
</dbReference>
<feature type="compositionally biased region" description="Basic and acidic residues" evidence="7">
    <location>
        <begin position="295"/>
        <end position="323"/>
    </location>
</feature>
<dbReference type="GO" id="GO:0046872">
    <property type="term" value="F:metal ion binding"/>
    <property type="evidence" value="ECO:0007669"/>
    <property type="project" value="UniProtKB-KW"/>
</dbReference>
<dbReference type="InterPro" id="IPR000198">
    <property type="entry name" value="RhoGAP_dom"/>
</dbReference>
<dbReference type="SUPFAM" id="SSF48350">
    <property type="entry name" value="GTPase activation domain, GAP"/>
    <property type="match status" value="1"/>
</dbReference>
<dbReference type="FunFam" id="2.10.110.10:FF:000058">
    <property type="entry name" value="Rho GTPase activator Lrg11"/>
    <property type="match status" value="1"/>
</dbReference>
<dbReference type="EMBL" id="LK052948">
    <property type="protein sequence ID" value="CDR46923.1"/>
    <property type="molecule type" value="Genomic_DNA"/>
</dbReference>
<feature type="compositionally biased region" description="Polar residues" evidence="7">
    <location>
        <begin position="1"/>
        <end position="12"/>
    </location>
</feature>
<proteinExistence type="predicted"/>
<dbReference type="PANTHER" id="PTHR24215:SF10">
    <property type="entry name" value="RHO-GTPASE-ACTIVATING PROTEIN LRG1"/>
    <property type="match status" value="1"/>
</dbReference>
<dbReference type="CDD" id="cd09391">
    <property type="entry name" value="LIM1_Lrg1p_like"/>
    <property type="match status" value="1"/>
</dbReference>
<feature type="compositionally biased region" description="Polar residues" evidence="7">
    <location>
        <begin position="512"/>
        <end position="522"/>
    </location>
</feature>
<keyword evidence="5" id="KW-0539">Nucleus</keyword>
<keyword evidence="3" id="KW-0677">Repeat</keyword>
<feature type="domain" description="LIM zinc-binding" evidence="8">
    <location>
        <begin position="793"/>
        <end position="873"/>
    </location>
</feature>
<dbReference type="GO" id="GO:0030695">
    <property type="term" value="F:GTPase regulator activity"/>
    <property type="evidence" value="ECO:0007669"/>
    <property type="project" value="UniProtKB-ARBA"/>
</dbReference>
<feature type="region of interest" description="Disordered" evidence="7">
    <location>
        <begin position="502"/>
        <end position="526"/>
    </location>
</feature>
<comment type="subcellular location">
    <subcellularLocation>
        <location evidence="1">Nucleus</location>
    </subcellularLocation>
</comment>
<dbReference type="CDD" id="cd09392">
    <property type="entry name" value="LIM2_Lrg1p_like"/>
    <property type="match status" value="1"/>
</dbReference>
<keyword evidence="6" id="KW-0440">LIM domain</keyword>
<feature type="compositionally biased region" description="Low complexity" evidence="7">
    <location>
        <begin position="174"/>
        <end position="246"/>
    </location>
</feature>
<evidence type="ECO:0000256" key="5">
    <source>
        <dbReference type="ARBA" id="ARBA00023242"/>
    </source>
</evidence>
<feature type="compositionally biased region" description="Polar residues" evidence="7">
    <location>
        <begin position="948"/>
        <end position="980"/>
    </location>
</feature>
<evidence type="ECO:0000256" key="3">
    <source>
        <dbReference type="ARBA" id="ARBA00022737"/>
    </source>
</evidence>
<keyword evidence="4 6" id="KW-0862">Zinc</keyword>
<feature type="domain" description="LIM zinc-binding" evidence="8">
    <location>
        <begin position="393"/>
        <end position="453"/>
    </location>
</feature>
<dbReference type="PROSITE" id="PS50023">
    <property type="entry name" value="LIM_DOMAIN_2"/>
    <property type="match status" value="3"/>
</dbReference>
<evidence type="ECO:0000256" key="1">
    <source>
        <dbReference type="ARBA" id="ARBA00004123"/>
    </source>
</evidence>
<dbReference type="Gene3D" id="1.10.555.10">
    <property type="entry name" value="Rho GTPase activation protein"/>
    <property type="match status" value="1"/>
</dbReference>
<dbReference type="FunFam" id="1.10.555.10:FF:000033">
    <property type="entry name" value="Rho GTPase activator (Lrg11)"/>
    <property type="match status" value="1"/>
</dbReference>
<dbReference type="Gene3D" id="2.10.110.10">
    <property type="entry name" value="Cysteine Rich Protein"/>
    <property type="match status" value="4"/>
</dbReference>
<dbReference type="InterPro" id="IPR001781">
    <property type="entry name" value="Znf_LIM"/>
</dbReference>
<dbReference type="SMART" id="SM00132">
    <property type="entry name" value="LIM"/>
    <property type="match status" value="3"/>
</dbReference>
<feature type="region of interest" description="Disordered" evidence="7">
    <location>
        <begin position="908"/>
        <end position="1048"/>
    </location>
</feature>
<evidence type="ECO:0000256" key="2">
    <source>
        <dbReference type="ARBA" id="ARBA00022723"/>
    </source>
</evidence>
<feature type="domain" description="LIM zinc-binding" evidence="8">
    <location>
        <begin position="328"/>
        <end position="390"/>
    </location>
</feature>
<evidence type="ECO:0000256" key="4">
    <source>
        <dbReference type="ARBA" id="ARBA00022833"/>
    </source>
</evidence>
<name>A0A061BAF9_RHOTO</name>
<feature type="compositionally biased region" description="Low complexity" evidence="7">
    <location>
        <begin position="53"/>
        <end position="76"/>
    </location>
</feature>
<dbReference type="Pfam" id="PF00620">
    <property type="entry name" value="RhoGAP"/>
    <property type="match status" value="1"/>
</dbReference>
<feature type="compositionally biased region" description="Low complexity" evidence="7">
    <location>
        <begin position="1530"/>
        <end position="1541"/>
    </location>
</feature>
<feature type="compositionally biased region" description="Basic and acidic residues" evidence="7">
    <location>
        <begin position="31"/>
        <end position="47"/>
    </location>
</feature>
<dbReference type="GO" id="GO:0005737">
    <property type="term" value="C:cytoplasm"/>
    <property type="evidence" value="ECO:0007669"/>
    <property type="project" value="TreeGrafter"/>
</dbReference>
<evidence type="ECO:0000259" key="9">
    <source>
        <dbReference type="PROSITE" id="PS50238"/>
    </source>
</evidence>
<feature type="compositionally biased region" description="Basic and acidic residues" evidence="7">
    <location>
        <begin position="1066"/>
        <end position="1087"/>
    </location>
</feature>
<feature type="compositionally biased region" description="Polar residues" evidence="7">
    <location>
        <begin position="1564"/>
        <end position="1580"/>
    </location>
</feature>
<dbReference type="Pfam" id="PF00412">
    <property type="entry name" value="LIM"/>
    <property type="match status" value="2"/>
</dbReference>
<keyword evidence="2 6" id="KW-0479">Metal-binding</keyword>
<feature type="region of interest" description="Disordered" evidence="7">
    <location>
        <begin position="1"/>
        <end position="323"/>
    </location>
</feature>
<dbReference type="GO" id="GO:0007165">
    <property type="term" value="P:signal transduction"/>
    <property type="evidence" value="ECO:0007669"/>
    <property type="project" value="InterPro"/>
</dbReference>
<dbReference type="SMART" id="SM00324">
    <property type="entry name" value="RhoGAP"/>
    <property type="match status" value="1"/>
</dbReference>
<accession>A0A061BAF9</accession>
<gene>
    <name evidence="10" type="ORF">RHTO0S_13e03466g</name>
</gene>
<feature type="domain" description="Rho-GAP" evidence="9">
    <location>
        <begin position="1218"/>
        <end position="1420"/>
    </location>
</feature>
<evidence type="ECO:0000256" key="6">
    <source>
        <dbReference type="PROSITE-ProRule" id="PRU00125"/>
    </source>
</evidence>
<feature type="compositionally biased region" description="Low complexity" evidence="7">
    <location>
        <begin position="1013"/>
        <end position="1025"/>
    </location>
</feature>
<feature type="region of interest" description="Disordered" evidence="7">
    <location>
        <begin position="1464"/>
        <end position="1604"/>
    </location>
</feature>